<evidence type="ECO:0000256" key="2">
    <source>
        <dbReference type="SAM" id="Phobius"/>
    </source>
</evidence>
<evidence type="ECO:0000313" key="3">
    <source>
        <dbReference type="EMBL" id="NAS20441.1"/>
    </source>
</evidence>
<protein>
    <submittedName>
        <fullName evidence="3">Uncharacterized protein</fullName>
    </submittedName>
</protein>
<proteinExistence type="predicted"/>
<accession>A0A7C9J9X9</accession>
<name>A0A7C9J9X9_9ACTN</name>
<dbReference type="EMBL" id="WXEW01000001">
    <property type="protein sequence ID" value="NAS20441.1"/>
    <property type="molecule type" value="Genomic_DNA"/>
</dbReference>
<evidence type="ECO:0000256" key="1">
    <source>
        <dbReference type="SAM" id="MobiDB-lite"/>
    </source>
</evidence>
<keyword evidence="2" id="KW-0472">Membrane</keyword>
<gene>
    <name evidence="3" type="ORF">GT755_01935</name>
</gene>
<keyword evidence="2" id="KW-0812">Transmembrane</keyword>
<comment type="caution">
    <text evidence="3">The sequence shown here is derived from an EMBL/GenBank/DDBJ whole genome shotgun (WGS) entry which is preliminary data.</text>
</comment>
<dbReference type="AlphaFoldDB" id="A0A7C9J9X9"/>
<dbReference type="RefSeq" id="WP_161477945.1">
    <property type="nucleotide sequence ID" value="NZ_WXEW01000001.1"/>
</dbReference>
<organism evidence="3 4">
    <name type="scientific">Herbidospora solisilvae</name>
    <dbReference type="NCBI Taxonomy" id="2696284"/>
    <lineage>
        <taxon>Bacteria</taxon>
        <taxon>Bacillati</taxon>
        <taxon>Actinomycetota</taxon>
        <taxon>Actinomycetes</taxon>
        <taxon>Streptosporangiales</taxon>
        <taxon>Streptosporangiaceae</taxon>
        <taxon>Herbidospora</taxon>
    </lineage>
</organism>
<sequence>MSSPLPRRKITFPVASSRKEDPAARVVSWWAMVGTMMAGISAMAALAVSLLALDLQLRQQSEQQGMRKARFASKVTWWGEKSKDGVRVIAVQNSSSEPMRATIVLHAVKFTENSSNPTSSTSTITQSEKSRDVKIDLGTLSPCAISRYNIGAFMSRRVGEDGNFRFTGYGPSTLTIIDPSGTAWARKSSGELALADTSSDKPIIDLRDELDDPRIVDSSDTAAREPSLACSSD</sequence>
<evidence type="ECO:0000313" key="4">
    <source>
        <dbReference type="Proteomes" id="UP000479526"/>
    </source>
</evidence>
<reference evidence="3 4" key="1">
    <citation type="submission" date="2020-01" db="EMBL/GenBank/DDBJ databases">
        <title>Herbidospora sp. NEAU-GS84 nov., a novel actinomycete isolated from soil.</title>
        <authorList>
            <person name="Han L."/>
        </authorList>
    </citation>
    <scope>NUCLEOTIDE SEQUENCE [LARGE SCALE GENOMIC DNA]</scope>
    <source>
        <strain evidence="3 4">NEAU-GS84</strain>
    </source>
</reference>
<keyword evidence="4" id="KW-1185">Reference proteome</keyword>
<dbReference type="Proteomes" id="UP000479526">
    <property type="component" value="Unassembled WGS sequence"/>
</dbReference>
<feature type="transmembrane region" description="Helical" evidence="2">
    <location>
        <begin position="29"/>
        <end position="53"/>
    </location>
</feature>
<keyword evidence="2" id="KW-1133">Transmembrane helix</keyword>
<feature type="region of interest" description="Disordered" evidence="1">
    <location>
        <begin position="209"/>
        <end position="233"/>
    </location>
</feature>